<feature type="region of interest" description="Disordered" evidence="2">
    <location>
        <begin position="1"/>
        <end position="23"/>
    </location>
</feature>
<keyword evidence="5" id="KW-1185">Reference proteome</keyword>
<dbReference type="InterPro" id="IPR014764">
    <property type="entry name" value="DCN-prot"/>
</dbReference>
<dbReference type="GO" id="GO:0032182">
    <property type="term" value="F:ubiquitin-like protein binding"/>
    <property type="evidence" value="ECO:0007669"/>
    <property type="project" value="TreeGrafter"/>
</dbReference>
<comment type="function">
    <text evidence="1">Neddylation of cullins play an essential role in the regulation of SCF-type complexes activity.</text>
</comment>
<dbReference type="GO" id="GO:0097602">
    <property type="term" value="F:cullin family protein binding"/>
    <property type="evidence" value="ECO:0007669"/>
    <property type="project" value="TreeGrafter"/>
</dbReference>
<dbReference type="EMBL" id="JAJJMA010180598">
    <property type="protein sequence ID" value="MCL7037561.1"/>
    <property type="molecule type" value="Genomic_DNA"/>
</dbReference>
<dbReference type="PROSITE" id="PS51229">
    <property type="entry name" value="DCUN1"/>
    <property type="match status" value="1"/>
</dbReference>
<accession>A0AA41SK62</accession>
<dbReference type="Proteomes" id="UP001177140">
    <property type="component" value="Unassembled WGS sequence"/>
</dbReference>
<sequence length="224" mass="26162">MGASKDKRKKEETANSRRSKKLKSEVVTAEGSLFKLYANKATNMIEPEGVESLCSDLGMEHTDVRILMLAWKMSAAKMGYFTRDEWQNGLEALKANNMNKLSKKLTKLEKKIKQASDNKFMRFYSYAFQYCLTEDMQKNVDKETVCQLLDMVLASRFPDQVGKLVEYLKCQTDYKVINRDQWLGFYRFCNEISFPDMANYDEANGTYYPSIIDYFVDWMKQEKS</sequence>
<dbReference type="InterPro" id="IPR005176">
    <property type="entry name" value="PONY_dom"/>
</dbReference>
<name>A0AA41SK62_PAPNU</name>
<reference evidence="4" key="1">
    <citation type="submission" date="2022-03" db="EMBL/GenBank/DDBJ databases">
        <title>A functionally conserved STORR gene fusion in Papaver species that diverged 16.8 million years ago.</title>
        <authorList>
            <person name="Catania T."/>
        </authorList>
    </citation>
    <scope>NUCLEOTIDE SEQUENCE</scope>
    <source>
        <strain evidence="4">S-191538</strain>
    </source>
</reference>
<dbReference type="PANTHER" id="PTHR12281:SF30">
    <property type="entry name" value="DEFECTIVE IN CULLIN NEDDYLATION PROTEIN"/>
    <property type="match status" value="1"/>
</dbReference>
<dbReference type="GO" id="GO:0045116">
    <property type="term" value="P:protein neddylation"/>
    <property type="evidence" value="ECO:0007669"/>
    <property type="project" value="TreeGrafter"/>
</dbReference>
<dbReference type="GO" id="GO:0000151">
    <property type="term" value="C:ubiquitin ligase complex"/>
    <property type="evidence" value="ECO:0007669"/>
    <property type="project" value="TreeGrafter"/>
</dbReference>
<evidence type="ECO:0000313" key="4">
    <source>
        <dbReference type="EMBL" id="MCL7037561.1"/>
    </source>
</evidence>
<dbReference type="InterPro" id="IPR042460">
    <property type="entry name" value="DCN1-like_PONY"/>
</dbReference>
<gene>
    <name evidence="4" type="ORF">MKW94_009746</name>
</gene>
<feature type="domain" description="DCUN1" evidence="3">
    <location>
        <begin position="25"/>
        <end position="220"/>
    </location>
</feature>
<protein>
    <recommendedName>
        <fullName evidence="1">Defective in cullin neddylation protein</fullName>
    </recommendedName>
</protein>
<dbReference type="Gene3D" id="1.10.238.200">
    <property type="entry name" value="Cullin, PONY binding domain"/>
    <property type="match status" value="1"/>
</dbReference>
<evidence type="ECO:0000256" key="1">
    <source>
        <dbReference type="RuleBase" id="RU410713"/>
    </source>
</evidence>
<dbReference type="GO" id="GO:0031624">
    <property type="term" value="F:ubiquitin conjugating enzyme binding"/>
    <property type="evidence" value="ECO:0007669"/>
    <property type="project" value="TreeGrafter"/>
</dbReference>
<dbReference type="PANTHER" id="PTHR12281">
    <property type="entry name" value="RP42 RELATED"/>
    <property type="match status" value="1"/>
</dbReference>
<evidence type="ECO:0000313" key="5">
    <source>
        <dbReference type="Proteomes" id="UP001177140"/>
    </source>
</evidence>
<evidence type="ECO:0000256" key="2">
    <source>
        <dbReference type="SAM" id="MobiDB-lite"/>
    </source>
</evidence>
<dbReference type="Pfam" id="PF03556">
    <property type="entry name" value="Cullin_binding"/>
    <property type="match status" value="1"/>
</dbReference>
<evidence type="ECO:0000259" key="3">
    <source>
        <dbReference type="PROSITE" id="PS51229"/>
    </source>
</evidence>
<dbReference type="Gene3D" id="1.10.238.10">
    <property type="entry name" value="EF-hand"/>
    <property type="match status" value="1"/>
</dbReference>
<dbReference type="AlphaFoldDB" id="A0AA41SK62"/>
<organism evidence="4 5">
    <name type="scientific">Papaver nudicaule</name>
    <name type="common">Iceland poppy</name>
    <dbReference type="NCBI Taxonomy" id="74823"/>
    <lineage>
        <taxon>Eukaryota</taxon>
        <taxon>Viridiplantae</taxon>
        <taxon>Streptophyta</taxon>
        <taxon>Embryophyta</taxon>
        <taxon>Tracheophyta</taxon>
        <taxon>Spermatophyta</taxon>
        <taxon>Magnoliopsida</taxon>
        <taxon>Ranunculales</taxon>
        <taxon>Papaveraceae</taxon>
        <taxon>Papaveroideae</taxon>
        <taxon>Papaver</taxon>
    </lineage>
</organism>
<proteinExistence type="predicted"/>
<comment type="caution">
    <text evidence="4">The sequence shown here is derived from an EMBL/GenBank/DDBJ whole genome shotgun (WGS) entry which is preliminary data.</text>
</comment>